<keyword evidence="2" id="KW-1185">Reference proteome</keyword>
<comment type="caution">
    <text evidence="1">The sequence shown here is derived from an EMBL/GenBank/DDBJ whole genome shotgun (WGS) entry which is preliminary data.</text>
</comment>
<name>A0AAU9KCL6_9CILI</name>
<evidence type="ECO:0000313" key="1">
    <source>
        <dbReference type="EMBL" id="CAG9334622.1"/>
    </source>
</evidence>
<gene>
    <name evidence="1" type="ORF">BSTOLATCC_MIC61233</name>
</gene>
<reference evidence="1" key="1">
    <citation type="submission" date="2021-09" db="EMBL/GenBank/DDBJ databases">
        <authorList>
            <consortium name="AG Swart"/>
            <person name="Singh M."/>
            <person name="Singh A."/>
            <person name="Seah K."/>
            <person name="Emmerich C."/>
        </authorList>
    </citation>
    <scope>NUCLEOTIDE SEQUENCE</scope>
    <source>
        <strain evidence="1">ATCC30299</strain>
    </source>
</reference>
<dbReference type="Gene3D" id="1.10.238.10">
    <property type="entry name" value="EF-hand"/>
    <property type="match status" value="1"/>
</dbReference>
<evidence type="ECO:0000313" key="2">
    <source>
        <dbReference type="Proteomes" id="UP001162131"/>
    </source>
</evidence>
<accession>A0AAU9KCL6</accession>
<organism evidence="1 2">
    <name type="scientific">Blepharisma stoltei</name>
    <dbReference type="NCBI Taxonomy" id="1481888"/>
    <lineage>
        <taxon>Eukaryota</taxon>
        <taxon>Sar</taxon>
        <taxon>Alveolata</taxon>
        <taxon>Ciliophora</taxon>
        <taxon>Postciliodesmatophora</taxon>
        <taxon>Heterotrichea</taxon>
        <taxon>Heterotrichida</taxon>
        <taxon>Blepharismidae</taxon>
        <taxon>Blepharisma</taxon>
    </lineage>
</organism>
<dbReference type="Proteomes" id="UP001162131">
    <property type="component" value="Unassembled WGS sequence"/>
</dbReference>
<dbReference type="AlphaFoldDB" id="A0AAU9KCL6"/>
<protein>
    <submittedName>
        <fullName evidence="1">Uncharacterized protein</fullName>
    </submittedName>
</protein>
<dbReference type="InterPro" id="IPR011992">
    <property type="entry name" value="EF-hand-dom_pair"/>
</dbReference>
<sequence>MHLSKSNIHDPSYSADPEALFVANRSNLKSIFSQHSPQDNKISFSEFCKFCKHTQIFPDLISMLDIKRVVTRVTQYQNSRSSLTYQNFEQSLKYIAIAAYHGLSLTEALRNLFLKIASSSKEIYNVIITLQKHSRGNTPLLCDTSGFEFEDNRHNNKGYLHSYSQKQFFKKEIVRTNINNDKKHYRTLSGGTYVLQSPRFGGGSTLIPLESDRYSHRDLRRSVDLKPDLKKKNIEKLFFKFREDFKKNENLKPKASKEPCLTSLRKHRNYITKVRSNGFTGNMVMRMIFSAWKGLASSKHQTN</sequence>
<dbReference type="SUPFAM" id="SSF47473">
    <property type="entry name" value="EF-hand"/>
    <property type="match status" value="1"/>
</dbReference>
<proteinExistence type="predicted"/>
<dbReference type="EMBL" id="CAJZBQ010000058">
    <property type="protein sequence ID" value="CAG9334622.1"/>
    <property type="molecule type" value="Genomic_DNA"/>
</dbReference>